<dbReference type="AlphaFoldDB" id="A0A316UFL6"/>
<accession>A0A316UFL6</accession>
<dbReference type="Gene3D" id="1.10.238.10">
    <property type="entry name" value="EF-hand"/>
    <property type="match status" value="1"/>
</dbReference>
<protein>
    <submittedName>
        <fullName evidence="8">EF-hand</fullName>
    </submittedName>
</protein>
<dbReference type="PROSITE" id="PS50222">
    <property type="entry name" value="EF_HAND_2"/>
    <property type="match status" value="2"/>
</dbReference>
<comment type="subcellular location">
    <subcellularLocation>
        <location evidence="1">Cytoplasm</location>
    </subcellularLocation>
</comment>
<dbReference type="STRING" id="1684307.A0A316UFL6"/>
<dbReference type="GO" id="GO:0005509">
    <property type="term" value="F:calcium ion binding"/>
    <property type="evidence" value="ECO:0007669"/>
    <property type="project" value="InterPro"/>
</dbReference>
<name>A0A316UFL6_9BASI</name>
<feature type="compositionally biased region" description="Pro residues" evidence="6">
    <location>
        <begin position="44"/>
        <end position="53"/>
    </location>
</feature>
<keyword evidence="3" id="KW-0479">Metal-binding</keyword>
<dbReference type="Pfam" id="PF13405">
    <property type="entry name" value="EF-hand_6"/>
    <property type="match status" value="1"/>
</dbReference>
<dbReference type="InterPro" id="IPR051426">
    <property type="entry name" value="Peflin/Sorcin_CaBP"/>
</dbReference>
<reference evidence="8 9" key="1">
    <citation type="journal article" date="2018" name="Mol. Biol. Evol.">
        <title>Broad Genomic Sampling Reveals a Smut Pathogenic Ancestry of the Fungal Clade Ustilaginomycotina.</title>
        <authorList>
            <person name="Kijpornyongpan T."/>
            <person name="Mondo S.J."/>
            <person name="Barry K."/>
            <person name="Sandor L."/>
            <person name="Lee J."/>
            <person name="Lipzen A."/>
            <person name="Pangilinan J."/>
            <person name="LaButti K."/>
            <person name="Hainaut M."/>
            <person name="Henrissat B."/>
            <person name="Grigoriev I.V."/>
            <person name="Spatafora J.W."/>
            <person name="Aime M.C."/>
        </authorList>
    </citation>
    <scope>NUCLEOTIDE SEQUENCE [LARGE SCALE GENOMIC DNA]</scope>
    <source>
        <strain evidence="8 9">MCA 4718</strain>
    </source>
</reference>
<evidence type="ECO:0000259" key="7">
    <source>
        <dbReference type="PROSITE" id="PS50222"/>
    </source>
</evidence>
<dbReference type="CDD" id="cd16180">
    <property type="entry name" value="EFh_PEF_Group_I"/>
    <property type="match status" value="1"/>
</dbReference>
<evidence type="ECO:0000313" key="8">
    <source>
        <dbReference type="EMBL" id="PWN23728.1"/>
    </source>
</evidence>
<dbReference type="GO" id="GO:0005737">
    <property type="term" value="C:cytoplasm"/>
    <property type="evidence" value="ECO:0007669"/>
    <property type="project" value="UniProtKB-SubCell"/>
</dbReference>
<feature type="compositionally biased region" description="Gly residues" evidence="6">
    <location>
        <begin position="58"/>
        <end position="75"/>
    </location>
</feature>
<evidence type="ECO:0000256" key="2">
    <source>
        <dbReference type="ARBA" id="ARBA00022490"/>
    </source>
</evidence>
<dbReference type="GO" id="GO:0048306">
    <property type="term" value="F:calcium-dependent protein binding"/>
    <property type="evidence" value="ECO:0007669"/>
    <property type="project" value="UniProtKB-ARBA"/>
</dbReference>
<sequence length="308" mass="31268">MSQQYSYGPGSGGYGSTGGGGGGGGGGGYGSGGYGSGGYGGPPAGGPPPPPQHPYQQGGYGAGGYGASQGQGGYGARPPPPPQQQQGGGYGAGGYGAGGYGGGGGGPGGPPGGGYGQPQRPQAFNDATGPPPGADLQLWQWFIAVDGDRSGRISPVELQSALVNADNTTFDLDTVKMLMTIFDTDRSGEVTFNEFVGLFEYVQTWRGIFQKFDSDRSGSIDQNELGNALQSFGFGLSPRLLTIVTQKYITPPSSSRQPPGGARVGSGVTFDRFVRCCCVVKALTEGFQKHDPVSESNEVAAPSRGVLE</sequence>
<dbReference type="Pfam" id="PF13499">
    <property type="entry name" value="EF-hand_7"/>
    <property type="match status" value="1"/>
</dbReference>
<keyword evidence="5" id="KW-0106">Calcium</keyword>
<keyword evidence="4" id="KW-0677">Repeat</keyword>
<evidence type="ECO:0000313" key="9">
    <source>
        <dbReference type="Proteomes" id="UP000245942"/>
    </source>
</evidence>
<dbReference type="PANTHER" id="PTHR46212:SF3">
    <property type="entry name" value="GH27120P"/>
    <property type="match status" value="1"/>
</dbReference>
<gene>
    <name evidence="8" type="ORF">BCV69DRAFT_279653</name>
</gene>
<dbReference type="Proteomes" id="UP000245942">
    <property type="component" value="Unassembled WGS sequence"/>
</dbReference>
<evidence type="ECO:0000256" key="6">
    <source>
        <dbReference type="SAM" id="MobiDB-lite"/>
    </source>
</evidence>
<evidence type="ECO:0000256" key="3">
    <source>
        <dbReference type="ARBA" id="ARBA00022723"/>
    </source>
</evidence>
<feature type="region of interest" description="Disordered" evidence="6">
    <location>
        <begin position="1"/>
        <end position="131"/>
    </location>
</feature>
<dbReference type="InterPro" id="IPR011992">
    <property type="entry name" value="EF-hand-dom_pair"/>
</dbReference>
<organism evidence="8 9">
    <name type="scientific">Pseudomicrostroma glucosiphilum</name>
    <dbReference type="NCBI Taxonomy" id="1684307"/>
    <lineage>
        <taxon>Eukaryota</taxon>
        <taxon>Fungi</taxon>
        <taxon>Dikarya</taxon>
        <taxon>Basidiomycota</taxon>
        <taxon>Ustilaginomycotina</taxon>
        <taxon>Exobasidiomycetes</taxon>
        <taxon>Microstromatales</taxon>
        <taxon>Microstromatales incertae sedis</taxon>
        <taxon>Pseudomicrostroma</taxon>
    </lineage>
</organism>
<dbReference type="RefSeq" id="XP_025350888.1">
    <property type="nucleotide sequence ID" value="XM_025491330.1"/>
</dbReference>
<dbReference type="EMBL" id="KZ819321">
    <property type="protein sequence ID" value="PWN23728.1"/>
    <property type="molecule type" value="Genomic_DNA"/>
</dbReference>
<dbReference type="OrthoDB" id="186625at2759"/>
<feature type="domain" description="EF-hand" evidence="7">
    <location>
        <begin position="200"/>
        <end position="235"/>
    </location>
</feature>
<dbReference type="PANTHER" id="PTHR46212">
    <property type="entry name" value="PEFLIN"/>
    <property type="match status" value="1"/>
</dbReference>
<feature type="compositionally biased region" description="Gly residues" evidence="6">
    <location>
        <begin position="86"/>
        <end position="116"/>
    </location>
</feature>
<proteinExistence type="predicted"/>
<dbReference type="SUPFAM" id="SSF47473">
    <property type="entry name" value="EF-hand"/>
    <property type="match status" value="1"/>
</dbReference>
<dbReference type="InterPro" id="IPR018247">
    <property type="entry name" value="EF_Hand_1_Ca_BS"/>
</dbReference>
<dbReference type="PROSITE" id="PS00018">
    <property type="entry name" value="EF_HAND_1"/>
    <property type="match status" value="2"/>
</dbReference>
<feature type="domain" description="EF-hand" evidence="7">
    <location>
        <begin position="133"/>
        <end position="168"/>
    </location>
</feature>
<evidence type="ECO:0000256" key="5">
    <source>
        <dbReference type="ARBA" id="ARBA00022837"/>
    </source>
</evidence>
<keyword evidence="2" id="KW-0963">Cytoplasm</keyword>
<dbReference type="SMART" id="SM00054">
    <property type="entry name" value="EFh"/>
    <property type="match status" value="3"/>
</dbReference>
<dbReference type="InterPro" id="IPR002048">
    <property type="entry name" value="EF_hand_dom"/>
</dbReference>
<feature type="compositionally biased region" description="Gly residues" evidence="6">
    <location>
        <begin position="9"/>
        <end position="43"/>
    </location>
</feature>
<keyword evidence="9" id="KW-1185">Reference proteome</keyword>
<dbReference type="GeneID" id="37013064"/>
<evidence type="ECO:0000256" key="1">
    <source>
        <dbReference type="ARBA" id="ARBA00004496"/>
    </source>
</evidence>
<evidence type="ECO:0000256" key="4">
    <source>
        <dbReference type="ARBA" id="ARBA00022737"/>
    </source>
</evidence>